<dbReference type="InterPro" id="IPR002477">
    <property type="entry name" value="Peptidoglycan-bd-like"/>
</dbReference>
<name>A0A1H3ZVW0_9GAMM</name>
<dbReference type="Proteomes" id="UP000242469">
    <property type="component" value="Unassembled WGS sequence"/>
</dbReference>
<keyword evidence="4" id="KW-1185">Reference proteome</keyword>
<feature type="domain" description="Peptidoglycan binding-like" evidence="1">
    <location>
        <begin position="14"/>
        <end position="69"/>
    </location>
</feature>
<evidence type="ECO:0000259" key="2">
    <source>
        <dbReference type="Pfam" id="PF11860"/>
    </source>
</evidence>
<protein>
    <submittedName>
        <fullName evidence="3">Peptidoglycan-binding (PGRP) domain of peptidoglycan hydrolases-containing protein</fullName>
    </submittedName>
</protein>
<dbReference type="InterPro" id="IPR024408">
    <property type="entry name" value="Muramidase"/>
</dbReference>
<dbReference type="InterPro" id="IPR036366">
    <property type="entry name" value="PGBDSf"/>
</dbReference>
<dbReference type="STRING" id="1122198.SAMN02745729_102186"/>
<dbReference type="RefSeq" id="WP_217632941.1">
    <property type="nucleotide sequence ID" value="NZ_FNRJ01000002.1"/>
</dbReference>
<dbReference type="EMBL" id="FNRJ01000002">
    <property type="protein sequence ID" value="SEA27828.1"/>
    <property type="molecule type" value="Genomic_DNA"/>
</dbReference>
<dbReference type="Gene3D" id="1.10.101.10">
    <property type="entry name" value="PGBD-like superfamily/PGBD"/>
    <property type="match status" value="1"/>
</dbReference>
<dbReference type="GO" id="GO:0016787">
    <property type="term" value="F:hydrolase activity"/>
    <property type="evidence" value="ECO:0007669"/>
    <property type="project" value="UniProtKB-KW"/>
</dbReference>
<dbReference type="SUPFAM" id="SSF53955">
    <property type="entry name" value="Lysozyme-like"/>
    <property type="match status" value="1"/>
</dbReference>
<dbReference type="InterPro" id="IPR036365">
    <property type="entry name" value="PGBD-like_sf"/>
</dbReference>
<accession>A0A1H3ZVW0</accession>
<feature type="domain" description="N-acetylmuramidase" evidence="2">
    <location>
        <begin position="93"/>
        <end position="267"/>
    </location>
</feature>
<dbReference type="Pfam" id="PF11860">
    <property type="entry name" value="Muramidase"/>
    <property type="match status" value="1"/>
</dbReference>
<organism evidence="3 4">
    <name type="scientific">Marinobacterium iners DSM 11526</name>
    <dbReference type="NCBI Taxonomy" id="1122198"/>
    <lineage>
        <taxon>Bacteria</taxon>
        <taxon>Pseudomonadati</taxon>
        <taxon>Pseudomonadota</taxon>
        <taxon>Gammaproteobacteria</taxon>
        <taxon>Oceanospirillales</taxon>
        <taxon>Oceanospirillaceae</taxon>
        <taxon>Marinobacterium</taxon>
    </lineage>
</organism>
<gene>
    <name evidence="3" type="ORF">SAMN02745729_102186</name>
</gene>
<evidence type="ECO:0000313" key="3">
    <source>
        <dbReference type="EMBL" id="SEA27828.1"/>
    </source>
</evidence>
<dbReference type="InterPro" id="IPR023346">
    <property type="entry name" value="Lysozyme-like_dom_sf"/>
</dbReference>
<sequence length="274" mass="30893">MELNNTQFWQRGDQGPSVRLIQTHLRTHGYLIAVDGVFGNETDRAVRAFQHAHRLIVDGVVGEKTYEALLGRSADHFLGDDDIAEAADLLDVDPAAVYAVKAIESRGNGFLPGGRVAILYERHIMRRRLLANGFSRADVAALCTRYPGLINKTPGGYRGLSAEHFRLSNASQIHATSALESCSWGLFQIMGFHWERLGFDSVDDFVAQQRTNERCQLWTFISFIQTDGELWKTLQARDWTAFARRYNGPGYKKNKYDTRLADAYARYSNQEVAA</sequence>
<evidence type="ECO:0000313" key="4">
    <source>
        <dbReference type="Proteomes" id="UP000242469"/>
    </source>
</evidence>
<dbReference type="SUPFAM" id="SSF47090">
    <property type="entry name" value="PGBD-like"/>
    <property type="match status" value="1"/>
</dbReference>
<dbReference type="Pfam" id="PF01471">
    <property type="entry name" value="PG_binding_1"/>
    <property type="match status" value="1"/>
</dbReference>
<proteinExistence type="predicted"/>
<reference evidence="4" key="1">
    <citation type="submission" date="2016-10" db="EMBL/GenBank/DDBJ databases">
        <authorList>
            <person name="Varghese N."/>
            <person name="Submissions S."/>
        </authorList>
    </citation>
    <scope>NUCLEOTIDE SEQUENCE [LARGE SCALE GENOMIC DNA]</scope>
    <source>
        <strain evidence="4">DSM 11526</strain>
    </source>
</reference>
<keyword evidence="3" id="KW-0378">Hydrolase</keyword>
<evidence type="ECO:0000259" key="1">
    <source>
        <dbReference type="Pfam" id="PF01471"/>
    </source>
</evidence>
<dbReference type="AlphaFoldDB" id="A0A1H3ZVW0"/>